<keyword evidence="6 14" id="KW-0812">Transmembrane</keyword>
<keyword evidence="7 16" id="KW-0732">Signal</keyword>
<dbReference type="Pfam" id="PF07715">
    <property type="entry name" value="Plug"/>
    <property type="match status" value="1"/>
</dbReference>
<dbReference type="InterPro" id="IPR000531">
    <property type="entry name" value="Beta-barrel_TonB"/>
</dbReference>
<organism evidence="19 20">
    <name type="scientific">Altericroceibacterium spongiae</name>
    <dbReference type="NCBI Taxonomy" id="2320269"/>
    <lineage>
        <taxon>Bacteria</taxon>
        <taxon>Pseudomonadati</taxon>
        <taxon>Pseudomonadota</taxon>
        <taxon>Alphaproteobacteria</taxon>
        <taxon>Sphingomonadales</taxon>
        <taxon>Erythrobacteraceae</taxon>
        <taxon>Altericroceibacterium</taxon>
    </lineage>
</organism>
<dbReference type="GO" id="GO:0015891">
    <property type="term" value="P:siderophore transport"/>
    <property type="evidence" value="ECO:0007669"/>
    <property type="project" value="InterPro"/>
</dbReference>
<dbReference type="InterPro" id="IPR036942">
    <property type="entry name" value="Beta-barrel_TonB_sf"/>
</dbReference>
<dbReference type="PANTHER" id="PTHR32552:SF89">
    <property type="entry name" value="CATECHOLATE SIDEROPHORE RECEPTOR FIU"/>
    <property type="match status" value="1"/>
</dbReference>
<keyword evidence="9" id="KW-0406">Ion transport</keyword>
<keyword evidence="20" id="KW-1185">Reference proteome</keyword>
<dbReference type="AlphaFoldDB" id="A0A420ER75"/>
<dbReference type="InterPro" id="IPR037066">
    <property type="entry name" value="Plug_dom_sf"/>
</dbReference>
<evidence type="ECO:0000256" key="3">
    <source>
        <dbReference type="ARBA" id="ARBA00022448"/>
    </source>
</evidence>
<evidence type="ECO:0000256" key="2">
    <source>
        <dbReference type="ARBA" id="ARBA00009810"/>
    </source>
</evidence>
<dbReference type="PROSITE" id="PS52016">
    <property type="entry name" value="TONB_DEPENDENT_REC_3"/>
    <property type="match status" value="1"/>
</dbReference>
<dbReference type="Pfam" id="PF00593">
    <property type="entry name" value="TonB_dep_Rec_b-barrel"/>
    <property type="match status" value="1"/>
</dbReference>
<dbReference type="InterPro" id="IPR010105">
    <property type="entry name" value="TonB_sidphr_rcpt"/>
</dbReference>
<evidence type="ECO:0000256" key="13">
    <source>
        <dbReference type="ARBA" id="ARBA00023237"/>
    </source>
</evidence>
<dbReference type="Gene3D" id="2.40.170.20">
    <property type="entry name" value="TonB-dependent receptor, beta-barrel domain"/>
    <property type="match status" value="1"/>
</dbReference>
<keyword evidence="11 14" id="KW-0472">Membrane</keyword>
<feature type="domain" description="TonB-dependent receptor plug" evidence="18">
    <location>
        <begin position="68"/>
        <end position="167"/>
    </location>
</feature>
<evidence type="ECO:0000256" key="14">
    <source>
        <dbReference type="PROSITE-ProRule" id="PRU01360"/>
    </source>
</evidence>
<proteinExistence type="inferred from homology"/>
<dbReference type="NCBIfam" id="TIGR01783">
    <property type="entry name" value="TonB-siderophor"/>
    <property type="match status" value="1"/>
</dbReference>
<feature type="domain" description="TonB-dependent receptor-like beta-barrel" evidence="17">
    <location>
        <begin position="248"/>
        <end position="694"/>
    </location>
</feature>
<dbReference type="SUPFAM" id="SSF56935">
    <property type="entry name" value="Porins"/>
    <property type="match status" value="1"/>
</dbReference>
<gene>
    <name evidence="19" type="ORF">D6851_01480</name>
</gene>
<comment type="caution">
    <text evidence="19">The sequence shown here is derived from an EMBL/GenBank/DDBJ whole genome shotgun (WGS) entry which is preliminary data.</text>
</comment>
<comment type="similarity">
    <text evidence="2 14 15">Belongs to the TonB-dependent receptor family.</text>
</comment>
<evidence type="ECO:0000256" key="6">
    <source>
        <dbReference type="ARBA" id="ARBA00022692"/>
    </source>
</evidence>
<dbReference type="GO" id="GO:0015344">
    <property type="term" value="F:siderophore uptake transmembrane transporter activity"/>
    <property type="evidence" value="ECO:0007669"/>
    <property type="project" value="TreeGrafter"/>
</dbReference>
<evidence type="ECO:0000256" key="7">
    <source>
        <dbReference type="ARBA" id="ARBA00022729"/>
    </source>
</evidence>
<protein>
    <submittedName>
        <fullName evidence="19">TonB-dependent siderophore receptor</fullName>
    </submittedName>
</protein>
<dbReference type="InterPro" id="IPR012910">
    <property type="entry name" value="Plug_dom"/>
</dbReference>
<dbReference type="CDD" id="cd01347">
    <property type="entry name" value="ligand_gated_channel"/>
    <property type="match status" value="1"/>
</dbReference>
<evidence type="ECO:0000256" key="8">
    <source>
        <dbReference type="ARBA" id="ARBA00023004"/>
    </source>
</evidence>
<keyword evidence="10 15" id="KW-0798">TonB box</keyword>
<dbReference type="GO" id="GO:0009279">
    <property type="term" value="C:cell outer membrane"/>
    <property type="evidence" value="ECO:0007669"/>
    <property type="project" value="UniProtKB-SubCell"/>
</dbReference>
<comment type="subcellular location">
    <subcellularLocation>
        <location evidence="1 14">Cell outer membrane</location>
        <topology evidence="1 14">Multi-pass membrane protein</topology>
    </subcellularLocation>
</comment>
<accession>A0A420ER75</accession>
<reference evidence="19 20" key="1">
    <citation type="submission" date="2018-09" db="EMBL/GenBank/DDBJ databases">
        <title>Altererythrobacter spongiae sp. nov., isolated from a marine sponge.</title>
        <authorList>
            <person name="Zhuang L."/>
            <person name="Luo L."/>
        </authorList>
    </citation>
    <scope>NUCLEOTIDE SEQUENCE [LARGE SCALE GENOMIC DNA]</scope>
    <source>
        <strain evidence="19 20">HN-Y73</strain>
    </source>
</reference>
<evidence type="ECO:0000313" key="20">
    <source>
        <dbReference type="Proteomes" id="UP000284395"/>
    </source>
</evidence>
<evidence type="ECO:0000256" key="12">
    <source>
        <dbReference type="ARBA" id="ARBA00023170"/>
    </source>
</evidence>
<feature type="signal peptide" evidence="16">
    <location>
        <begin position="1"/>
        <end position="32"/>
    </location>
</feature>
<keyword evidence="12 19" id="KW-0675">Receptor</keyword>
<feature type="chain" id="PRO_5019396371" evidence="16">
    <location>
        <begin position="33"/>
        <end position="725"/>
    </location>
</feature>
<evidence type="ECO:0000259" key="18">
    <source>
        <dbReference type="Pfam" id="PF07715"/>
    </source>
</evidence>
<evidence type="ECO:0000256" key="10">
    <source>
        <dbReference type="ARBA" id="ARBA00023077"/>
    </source>
</evidence>
<keyword evidence="5" id="KW-0410">Iron transport</keyword>
<evidence type="ECO:0000256" key="15">
    <source>
        <dbReference type="RuleBase" id="RU003357"/>
    </source>
</evidence>
<evidence type="ECO:0000259" key="17">
    <source>
        <dbReference type="Pfam" id="PF00593"/>
    </source>
</evidence>
<dbReference type="GO" id="GO:0038023">
    <property type="term" value="F:signaling receptor activity"/>
    <property type="evidence" value="ECO:0007669"/>
    <property type="project" value="InterPro"/>
</dbReference>
<evidence type="ECO:0000256" key="1">
    <source>
        <dbReference type="ARBA" id="ARBA00004571"/>
    </source>
</evidence>
<evidence type="ECO:0000256" key="9">
    <source>
        <dbReference type="ARBA" id="ARBA00023065"/>
    </source>
</evidence>
<dbReference type="PANTHER" id="PTHR32552">
    <property type="entry name" value="FERRICHROME IRON RECEPTOR-RELATED"/>
    <property type="match status" value="1"/>
</dbReference>
<dbReference type="Proteomes" id="UP000284395">
    <property type="component" value="Unassembled WGS sequence"/>
</dbReference>
<evidence type="ECO:0000313" key="19">
    <source>
        <dbReference type="EMBL" id="RKF23187.1"/>
    </source>
</evidence>
<sequence length="725" mass="77723">MTSNRSRTAQRGAASFVALGCVGFIASAPAMAQDQEPTRLQGVTVTDTAVEDSYTVEEVSSPKYTAPLVDTPRTVNIITEDVLKDTASFSLQDAFRNVPGITLGAGEGGTASADIPFIRGVDATGDVFVDGVRDVGSQTREVFALESVEVAKGPNMDFGGRGAAAGAINLVTKAARAGNFGSVSATGGTSDLVRIVGDINREVNDQVAVRLVGMYHDSKTPGRDHVHDDRWGINPSVSWGLNSPVSLTLDYYHLEGDKIPDYGLPLTGSFGTERHPADVDPDNFYGLLSRDFQKTNVDAFTAKFEADLSDSVTLSNITRYSDTTNRYIVTNPDDSRGNVADGYVWRNTKSRGSHQYGIVSNTNLSAIFNTGSIQHSLATGFEFNDTDSRNANYSVDTGSSDCATAGLGDYNCTDLYNPDPTDPWAGEVSRNTSPSKAGATEYSLYAFDTITIVPAFMLNGGVRWTSFKASGSGSGRGGPYDVSNKSDFWSWQGGAVFKPTENTSLYFSYADSKTPPGTSVGEGSDNIGSNNALYEPQSTENWEVGAKAELFERALLLSAAAFRVNRSNIQQRDPTGDVTEIFDSARLEGFEVSATGTAGPVSMMIGYTYVDSELRDESVNSGNYLPQTAKHNFAGTIDWQVTPQFSIGGGANGVSKRYADAGNLVSADGYVRFDAHAEYEINDTFGVRVNVNNITDKRYIVKLRNPHFAVPAAGRQAIVTLTARY</sequence>
<evidence type="ECO:0000256" key="11">
    <source>
        <dbReference type="ARBA" id="ARBA00023136"/>
    </source>
</evidence>
<evidence type="ECO:0000256" key="16">
    <source>
        <dbReference type="SAM" id="SignalP"/>
    </source>
</evidence>
<keyword evidence="3 14" id="KW-0813">Transport</keyword>
<dbReference type="Gene3D" id="2.170.130.10">
    <property type="entry name" value="TonB-dependent receptor, plug domain"/>
    <property type="match status" value="1"/>
</dbReference>
<name>A0A420ER75_9SPHN</name>
<keyword evidence="8" id="KW-0408">Iron</keyword>
<dbReference type="OrthoDB" id="9760333at2"/>
<dbReference type="EMBL" id="RAPF01000001">
    <property type="protein sequence ID" value="RKF23187.1"/>
    <property type="molecule type" value="Genomic_DNA"/>
</dbReference>
<dbReference type="RefSeq" id="WP_120323091.1">
    <property type="nucleotide sequence ID" value="NZ_RAPF01000001.1"/>
</dbReference>
<evidence type="ECO:0000256" key="5">
    <source>
        <dbReference type="ARBA" id="ARBA00022496"/>
    </source>
</evidence>
<dbReference type="InterPro" id="IPR039426">
    <property type="entry name" value="TonB-dep_rcpt-like"/>
</dbReference>
<keyword evidence="4 14" id="KW-1134">Transmembrane beta strand</keyword>
<keyword evidence="13 14" id="KW-0998">Cell outer membrane</keyword>
<evidence type="ECO:0000256" key="4">
    <source>
        <dbReference type="ARBA" id="ARBA00022452"/>
    </source>
</evidence>